<dbReference type="Proteomes" id="UP001250662">
    <property type="component" value="Unassembled WGS sequence"/>
</dbReference>
<protein>
    <submittedName>
        <fullName evidence="5">PAS domain-containing protein</fullName>
    </submittedName>
</protein>
<name>A0ABU3BCY0_9FLAO</name>
<dbReference type="NCBIfam" id="TIGR00229">
    <property type="entry name" value="sensory_box"/>
    <property type="match status" value="1"/>
</dbReference>
<dbReference type="Pfam" id="PF13426">
    <property type="entry name" value="PAS_9"/>
    <property type="match status" value="1"/>
</dbReference>
<dbReference type="SUPFAM" id="SSF55785">
    <property type="entry name" value="PYP-like sensor domain (PAS domain)"/>
    <property type="match status" value="1"/>
</dbReference>
<dbReference type="EMBL" id="JAVRHU010000001">
    <property type="protein sequence ID" value="MDT0620332.1"/>
    <property type="molecule type" value="Genomic_DNA"/>
</dbReference>
<keyword evidence="2" id="KW-0288">FMN</keyword>
<evidence type="ECO:0000256" key="2">
    <source>
        <dbReference type="ARBA" id="ARBA00022643"/>
    </source>
</evidence>
<evidence type="ECO:0000256" key="1">
    <source>
        <dbReference type="ARBA" id="ARBA00022630"/>
    </source>
</evidence>
<reference evidence="5 6" key="1">
    <citation type="submission" date="2023-09" db="EMBL/GenBank/DDBJ databases">
        <authorList>
            <person name="Rey-Velasco X."/>
        </authorList>
    </citation>
    <scope>NUCLEOTIDE SEQUENCE [LARGE SCALE GENOMIC DNA]</scope>
    <source>
        <strain evidence="5 6">P007</strain>
    </source>
</reference>
<proteinExistence type="predicted"/>
<evidence type="ECO:0000313" key="5">
    <source>
        <dbReference type="EMBL" id="MDT0620332.1"/>
    </source>
</evidence>
<dbReference type="InterPro" id="IPR035965">
    <property type="entry name" value="PAS-like_dom_sf"/>
</dbReference>
<keyword evidence="1" id="KW-0285">Flavoprotein</keyword>
<dbReference type="PROSITE" id="PS50113">
    <property type="entry name" value="PAC"/>
    <property type="match status" value="1"/>
</dbReference>
<dbReference type="PANTHER" id="PTHR47429:SF2">
    <property type="entry name" value="PROTEIN TWIN LOV 1"/>
    <property type="match status" value="1"/>
</dbReference>
<comment type="caution">
    <text evidence="5">The sequence shown here is derived from an EMBL/GenBank/DDBJ whole genome shotgun (WGS) entry which is preliminary data.</text>
</comment>
<accession>A0ABU3BCY0</accession>
<organism evidence="5 6">
    <name type="scientific">Croceitalea vernalis</name>
    <dbReference type="NCBI Taxonomy" id="3075599"/>
    <lineage>
        <taxon>Bacteria</taxon>
        <taxon>Pseudomonadati</taxon>
        <taxon>Bacteroidota</taxon>
        <taxon>Flavobacteriia</taxon>
        <taxon>Flavobacteriales</taxon>
        <taxon>Flavobacteriaceae</taxon>
        <taxon>Croceitalea</taxon>
    </lineage>
</organism>
<feature type="domain" description="PAC" evidence="4">
    <location>
        <begin position="130"/>
        <end position="173"/>
    </location>
</feature>
<keyword evidence="6" id="KW-1185">Reference proteome</keyword>
<dbReference type="CDD" id="cd00130">
    <property type="entry name" value="PAS"/>
    <property type="match status" value="1"/>
</dbReference>
<evidence type="ECO:0000313" key="6">
    <source>
        <dbReference type="Proteomes" id="UP001250662"/>
    </source>
</evidence>
<dbReference type="InterPro" id="IPR000014">
    <property type="entry name" value="PAS"/>
</dbReference>
<sequence length="173" mass="19902">MKELQHYDKAAYNFYSKQGVLNLPVSGWDVFSKYFQKMCDNLSDLGILKALSDQKSWENKFPFEKEIIEKEHIIVVTDAQLNIVHATKNIFHMNGYTPDEIKGLKPKMFQGEKTCKETASKIAKAVKSEQPFEAVILNYRKDGSTYNCWIKGAPIRNKKGKVVNFIAFEREVA</sequence>
<evidence type="ECO:0000256" key="3">
    <source>
        <dbReference type="ARBA" id="ARBA00022991"/>
    </source>
</evidence>
<evidence type="ECO:0000259" key="4">
    <source>
        <dbReference type="PROSITE" id="PS50113"/>
    </source>
</evidence>
<dbReference type="InterPro" id="IPR000700">
    <property type="entry name" value="PAS-assoc_C"/>
</dbReference>
<keyword evidence="3" id="KW-0157">Chromophore</keyword>
<dbReference type="RefSeq" id="WP_311386758.1">
    <property type="nucleotide sequence ID" value="NZ_JAVRHU010000001.1"/>
</dbReference>
<dbReference type="PANTHER" id="PTHR47429">
    <property type="entry name" value="PROTEIN TWIN LOV 1"/>
    <property type="match status" value="1"/>
</dbReference>
<gene>
    <name evidence="5" type="ORF">RM520_01770</name>
</gene>
<dbReference type="Gene3D" id="3.30.450.20">
    <property type="entry name" value="PAS domain"/>
    <property type="match status" value="1"/>
</dbReference>